<feature type="chain" id="PRO_5046659377" evidence="2">
    <location>
        <begin position="19"/>
        <end position="104"/>
    </location>
</feature>
<comment type="caution">
    <text evidence="3">The sequence shown here is derived from an EMBL/GenBank/DDBJ whole genome shotgun (WGS) entry which is preliminary data.</text>
</comment>
<dbReference type="GeneID" id="92037735"/>
<name>A0ABR1XAK3_9PEZI</name>
<evidence type="ECO:0000256" key="2">
    <source>
        <dbReference type="SAM" id="SignalP"/>
    </source>
</evidence>
<dbReference type="RefSeq" id="XP_066674448.1">
    <property type="nucleotide sequence ID" value="XM_066804675.1"/>
</dbReference>
<proteinExistence type="predicted"/>
<dbReference type="Proteomes" id="UP001433268">
    <property type="component" value="Unassembled WGS sequence"/>
</dbReference>
<protein>
    <submittedName>
        <fullName evidence="3">Uncharacterized protein</fullName>
    </submittedName>
</protein>
<gene>
    <name evidence="3" type="ORF">PG997_000360</name>
</gene>
<reference evidence="3 4" key="1">
    <citation type="submission" date="2023-01" db="EMBL/GenBank/DDBJ databases">
        <title>Analysis of 21 Apiospora genomes using comparative genomics revels a genus with tremendous synthesis potential of carbohydrate active enzymes and secondary metabolites.</title>
        <authorList>
            <person name="Sorensen T."/>
        </authorList>
    </citation>
    <scope>NUCLEOTIDE SEQUENCE [LARGE SCALE GENOMIC DNA]</scope>
    <source>
        <strain evidence="3 4">CBS 114990</strain>
    </source>
</reference>
<sequence length="104" mass="10716">MYFTTKTLVIALAAGAVAMPADTPHGGASGALSKPKIGGNSTKLTPPPSGAKKGADKRDFLGIPPSPTSQTSSRESGLVTRREPSFRSSSSWRQERNKAATAGC</sequence>
<evidence type="ECO:0000256" key="1">
    <source>
        <dbReference type="SAM" id="MobiDB-lite"/>
    </source>
</evidence>
<keyword evidence="2" id="KW-0732">Signal</keyword>
<keyword evidence="4" id="KW-1185">Reference proteome</keyword>
<organism evidence="3 4">
    <name type="scientific">Apiospora hydei</name>
    <dbReference type="NCBI Taxonomy" id="1337664"/>
    <lineage>
        <taxon>Eukaryota</taxon>
        <taxon>Fungi</taxon>
        <taxon>Dikarya</taxon>
        <taxon>Ascomycota</taxon>
        <taxon>Pezizomycotina</taxon>
        <taxon>Sordariomycetes</taxon>
        <taxon>Xylariomycetidae</taxon>
        <taxon>Amphisphaeriales</taxon>
        <taxon>Apiosporaceae</taxon>
        <taxon>Apiospora</taxon>
    </lineage>
</organism>
<accession>A0ABR1XAK3</accession>
<evidence type="ECO:0000313" key="3">
    <source>
        <dbReference type="EMBL" id="KAK8093675.1"/>
    </source>
</evidence>
<feature type="region of interest" description="Disordered" evidence="1">
    <location>
        <begin position="20"/>
        <end position="104"/>
    </location>
</feature>
<dbReference type="EMBL" id="JAQQWN010000002">
    <property type="protein sequence ID" value="KAK8093675.1"/>
    <property type="molecule type" value="Genomic_DNA"/>
</dbReference>
<evidence type="ECO:0000313" key="4">
    <source>
        <dbReference type="Proteomes" id="UP001433268"/>
    </source>
</evidence>
<feature type="signal peptide" evidence="2">
    <location>
        <begin position="1"/>
        <end position="18"/>
    </location>
</feature>